<evidence type="ECO:0000256" key="12">
    <source>
        <dbReference type="ARBA" id="ARBA00048108"/>
    </source>
</evidence>
<proteinExistence type="inferred from homology"/>
<evidence type="ECO:0000256" key="8">
    <source>
        <dbReference type="ARBA" id="ARBA00029814"/>
    </source>
</evidence>
<comment type="pathway">
    <text evidence="1">Protein modification; peptidyl-diphthamide biosynthesis.</text>
</comment>
<dbReference type="GO" id="GO:0005524">
    <property type="term" value="F:ATP binding"/>
    <property type="evidence" value="ECO:0007669"/>
    <property type="project" value="UniProtKB-KW"/>
</dbReference>
<evidence type="ECO:0000256" key="10">
    <source>
        <dbReference type="ARBA" id="ARBA00031552"/>
    </source>
</evidence>
<evidence type="ECO:0000256" key="5">
    <source>
        <dbReference type="ARBA" id="ARBA00022598"/>
    </source>
</evidence>
<sequence>MEVVGLVSGGKDSCYNLMCAVKAGHRIVALATLHPPEGVDELDSFMYQSIATRCVALYSDAMGIPLYTKEIKGRPINVEYGYTKTDGDEVEELYELLKEVKQHHSSIKGISVGAILSEYQKRRVENVAERLQLTPLAFLWGRDQHELLSEMVENQVEAILVKVAAAGLHPRHLGQTIRQMLPELKKLHDRFGVHVCGEGGEYETFVVDCPLFKKRIDIGTKEIVISEDDPLAPVAFLRLQHLSLADK</sequence>
<dbReference type="NCBIfam" id="TIGR00290">
    <property type="entry name" value="MJ0570_dom"/>
    <property type="match status" value="1"/>
</dbReference>
<protein>
    <recommendedName>
        <fullName evidence="4">Diphthine--ammonia ligase</fullName>
        <ecNumber evidence="3">6.3.1.14</ecNumber>
    </recommendedName>
    <alternativeName>
        <fullName evidence="9">ATP-binding domain-containing protein 4</fullName>
    </alternativeName>
    <alternativeName>
        <fullName evidence="8">Diphthamide synthase</fullName>
    </alternativeName>
    <alternativeName>
        <fullName evidence="10">Diphthamide synthetase</fullName>
    </alternativeName>
    <alternativeName>
        <fullName evidence="11">Protein DPH6 homolog</fullName>
    </alternativeName>
</protein>
<dbReference type="PIRSF" id="PIRSF039123">
    <property type="entry name" value="Diphthamide_synthase"/>
    <property type="match status" value="1"/>
</dbReference>
<name>A0AA36CZC9_9BILA</name>
<evidence type="ECO:0000256" key="11">
    <source>
        <dbReference type="ARBA" id="ARBA00032849"/>
    </source>
</evidence>
<dbReference type="Proteomes" id="UP001177023">
    <property type="component" value="Unassembled WGS sequence"/>
</dbReference>
<dbReference type="Pfam" id="PF01902">
    <property type="entry name" value="Diphthami_syn_2"/>
    <property type="match status" value="1"/>
</dbReference>
<evidence type="ECO:0000259" key="13">
    <source>
        <dbReference type="Pfam" id="PF01902"/>
    </source>
</evidence>
<keyword evidence="15" id="KW-1185">Reference proteome</keyword>
<comment type="similarity">
    <text evidence="2">Belongs to the Diphthine--ammonia ligase family.</text>
</comment>
<reference evidence="14" key="1">
    <citation type="submission" date="2023-06" db="EMBL/GenBank/DDBJ databases">
        <authorList>
            <person name="Delattre M."/>
        </authorList>
    </citation>
    <scope>NUCLEOTIDE SEQUENCE</scope>
    <source>
        <strain evidence="14">AF72</strain>
    </source>
</reference>
<evidence type="ECO:0000313" key="15">
    <source>
        <dbReference type="Proteomes" id="UP001177023"/>
    </source>
</evidence>
<dbReference type="FunFam" id="3.40.50.620:FF:000145">
    <property type="entry name" value="ATP-binding domain containing protein"/>
    <property type="match status" value="1"/>
</dbReference>
<dbReference type="InterPro" id="IPR030662">
    <property type="entry name" value="DPH6/MJ0570"/>
</dbReference>
<dbReference type="InterPro" id="IPR014729">
    <property type="entry name" value="Rossmann-like_a/b/a_fold"/>
</dbReference>
<dbReference type="PANTHER" id="PTHR12196:SF2">
    <property type="entry name" value="DIPHTHINE--AMMONIA LIGASE"/>
    <property type="match status" value="1"/>
</dbReference>
<dbReference type="PANTHER" id="PTHR12196">
    <property type="entry name" value="DOMAIN OF UNKNOWN FUNCTION 71 DUF71 -CONTAINING PROTEIN"/>
    <property type="match status" value="1"/>
</dbReference>
<dbReference type="EMBL" id="CATQJA010002653">
    <property type="protein sequence ID" value="CAJ0578158.1"/>
    <property type="molecule type" value="Genomic_DNA"/>
</dbReference>
<accession>A0AA36CZC9</accession>
<evidence type="ECO:0000256" key="1">
    <source>
        <dbReference type="ARBA" id="ARBA00005156"/>
    </source>
</evidence>
<evidence type="ECO:0000256" key="7">
    <source>
        <dbReference type="ARBA" id="ARBA00022840"/>
    </source>
</evidence>
<dbReference type="GO" id="GO:0017178">
    <property type="term" value="F:diphthine-ammonia ligase activity"/>
    <property type="evidence" value="ECO:0007669"/>
    <property type="project" value="UniProtKB-EC"/>
</dbReference>
<dbReference type="SUPFAM" id="SSF52402">
    <property type="entry name" value="Adenine nucleotide alpha hydrolases-like"/>
    <property type="match status" value="1"/>
</dbReference>
<evidence type="ECO:0000256" key="4">
    <source>
        <dbReference type="ARBA" id="ARBA00018426"/>
    </source>
</evidence>
<dbReference type="AlphaFoldDB" id="A0AA36CZC9"/>
<feature type="domain" description="Diphthamide synthase" evidence="13">
    <location>
        <begin position="1"/>
        <end position="227"/>
    </location>
</feature>
<evidence type="ECO:0000256" key="6">
    <source>
        <dbReference type="ARBA" id="ARBA00022741"/>
    </source>
</evidence>
<dbReference type="Gene3D" id="3.90.1490.10">
    <property type="entry name" value="putative n-type atp pyrophosphatase, domain 2"/>
    <property type="match status" value="1"/>
</dbReference>
<evidence type="ECO:0000256" key="2">
    <source>
        <dbReference type="ARBA" id="ARBA00008496"/>
    </source>
</evidence>
<evidence type="ECO:0000256" key="9">
    <source>
        <dbReference type="ARBA" id="ARBA00031202"/>
    </source>
</evidence>
<comment type="catalytic activity">
    <reaction evidence="12">
        <text>diphthine-[translation elongation factor 2] + NH4(+) + ATP = diphthamide-[translation elongation factor 2] + AMP + diphosphate + H(+)</text>
        <dbReference type="Rhea" id="RHEA:19753"/>
        <dbReference type="Rhea" id="RHEA-COMP:10172"/>
        <dbReference type="Rhea" id="RHEA-COMP:10174"/>
        <dbReference type="ChEBI" id="CHEBI:15378"/>
        <dbReference type="ChEBI" id="CHEBI:16692"/>
        <dbReference type="ChEBI" id="CHEBI:28938"/>
        <dbReference type="ChEBI" id="CHEBI:30616"/>
        <dbReference type="ChEBI" id="CHEBI:33019"/>
        <dbReference type="ChEBI" id="CHEBI:82696"/>
        <dbReference type="ChEBI" id="CHEBI:456215"/>
        <dbReference type="EC" id="6.3.1.14"/>
    </reaction>
</comment>
<keyword evidence="5" id="KW-0436">Ligase</keyword>
<dbReference type="Gene3D" id="3.40.50.620">
    <property type="entry name" value="HUPs"/>
    <property type="match status" value="1"/>
</dbReference>
<dbReference type="GO" id="GO:0017183">
    <property type="term" value="P:protein histidyl modification to diphthamide"/>
    <property type="evidence" value="ECO:0007669"/>
    <property type="project" value="TreeGrafter"/>
</dbReference>
<organism evidence="14 15">
    <name type="scientific">Mesorhabditis spiculigera</name>
    <dbReference type="NCBI Taxonomy" id="96644"/>
    <lineage>
        <taxon>Eukaryota</taxon>
        <taxon>Metazoa</taxon>
        <taxon>Ecdysozoa</taxon>
        <taxon>Nematoda</taxon>
        <taxon>Chromadorea</taxon>
        <taxon>Rhabditida</taxon>
        <taxon>Rhabditina</taxon>
        <taxon>Rhabditomorpha</taxon>
        <taxon>Rhabditoidea</taxon>
        <taxon>Rhabditidae</taxon>
        <taxon>Mesorhabditinae</taxon>
        <taxon>Mesorhabditis</taxon>
    </lineage>
</organism>
<dbReference type="CDD" id="cd01994">
    <property type="entry name" value="AANH_PF0828-like"/>
    <property type="match status" value="1"/>
</dbReference>
<keyword evidence="6" id="KW-0547">Nucleotide-binding</keyword>
<keyword evidence="7" id="KW-0067">ATP-binding</keyword>
<evidence type="ECO:0000313" key="14">
    <source>
        <dbReference type="EMBL" id="CAJ0578158.1"/>
    </source>
</evidence>
<dbReference type="InterPro" id="IPR002761">
    <property type="entry name" value="Diphthami_syn_dom"/>
</dbReference>
<dbReference type="FunFam" id="3.90.1490.10:FF:000001">
    <property type="entry name" value="Diphthine--ammonia ligase"/>
    <property type="match status" value="1"/>
</dbReference>
<gene>
    <name evidence="14" type="ORF">MSPICULIGERA_LOCUS16419</name>
</gene>
<dbReference type="EC" id="6.3.1.14" evidence="3"/>
<evidence type="ECO:0000256" key="3">
    <source>
        <dbReference type="ARBA" id="ARBA00012089"/>
    </source>
</evidence>
<feature type="non-terminal residue" evidence="14">
    <location>
        <position position="1"/>
    </location>
</feature>
<comment type="caution">
    <text evidence="14">The sequence shown here is derived from an EMBL/GenBank/DDBJ whole genome shotgun (WGS) entry which is preliminary data.</text>
</comment>